<accession>A0AAE0C4B8</accession>
<gene>
    <name evidence="1" type="ORF">CYMTET_43001</name>
</gene>
<reference evidence="1 2" key="1">
    <citation type="journal article" date="2015" name="Genome Biol. Evol.">
        <title>Comparative Genomics of a Bacterivorous Green Alga Reveals Evolutionary Causalities and Consequences of Phago-Mixotrophic Mode of Nutrition.</title>
        <authorList>
            <person name="Burns J.A."/>
            <person name="Paasch A."/>
            <person name="Narechania A."/>
            <person name="Kim E."/>
        </authorList>
    </citation>
    <scope>NUCLEOTIDE SEQUENCE [LARGE SCALE GENOMIC DNA]</scope>
    <source>
        <strain evidence="1 2">PLY_AMNH</strain>
    </source>
</reference>
<comment type="caution">
    <text evidence="1">The sequence shown here is derived from an EMBL/GenBank/DDBJ whole genome shotgun (WGS) entry which is preliminary data.</text>
</comment>
<sequence>MFDGTTNLLTTTYMLQGDRLEILLAYRAVQKLRAFGQKLQTDKSDDPAEFTYKVEYEDGDVETMDLSELQKHLREHGDCALRTRVINGLSGAYAYLERRLTGECEAVHDCRHTLEITRLLQIFDPSYAAEHTAEIDDAWVQQLSVVVPLGREDDGELLRQMRKELPAYLSAIASFTRDHTAVDLFTSQVLNWWENHGTEILAWQAGARITSAFAPTSAPYERIFALLKKMFTDKQVSALADYVQGSLMLRDYKRLA</sequence>
<dbReference type="Proteomes" id="UP001190700">
    <property type="component" value="Unassembled WGS sequence"/>
</dbReference>
<protein>
    <submittedName>
        <fullName evidence="1">Uncharacterized protein</fullName>
    </submittedName>
</protein>
<keyword evidence="2" id="KW-1185">Reference proteome</keyword>
<dbReference type="AlphaFoldDB" id="A0AAE0C4B8"/>
<proteinExistence type="predicted"/>
<name>A0AAE0C4B8_9CHLO</name>
<evidence type="ECO:0000313" key="1">
    <source>
        <dbReference type="EMBL" id="KAK3247504.1"/>
    </source>
</evidence>
<evidence type="ECO:0000313" key="2">
    <source>
        <dbReference type="Proteomes" id="UP001190700"/>
    </source>
</evidence>
<dbReference type="EMBL" id="LGRX02028910">
    <property type="protein sequence ID" value="KAK3247504.1"/>
    <property type="molecule type" value="Genomic_DNA"/>
</dbReference>
<organism evidence="1 2">
    <name type="scientific">Cymbomonas tetramitiformis</name>
    <dbReference type="NCBI Taxonomy" id="36881"/>
    <lineage>
        <taxon>Eukaryota</taxon>
        <taxon>Viridiplantae</taxon>
        <taxon>Chlorophyta</taxon>
        <taxon>Pyramimonadophyceae</taxon>
        <taxon>Pyramimonadales</taxon>
        <taxon>Pyramimonadaceae</taxon>
        <taxon>Cymbomonas</taxon>
    </lineage>
</organism>